<dbReference type="InterPro" id="IPR006342">
    <property type="entry name" value="FkbM_mtfrase"/>
</dbReference>
<reference evidence="3" key="2">
    <citation type="journal article" date="2021" name="Genome Biol. Evol.">
        <title>Developing a high-quality reference genome for a parasitic bivalve with doubly uniparental inheritance (Bivalvia: Unionida).</title>
        <authorList>
            <person name="Smith C.H."/>
        </authorList>
    </citation>
    <scope>NUCLEOTIDE SEQUENCE</scope>
    <source>
        <strain evidence="3">CHS0354</strain>
        <tissue evidence="3">Mantle</tissue>
    </source>
</reference>
<dbReference type="AlphaFoldDB" id="A0AAE0S062"/>
<dbReference type="PANTHER" id="PTHR34203">
    <property type="entry name" value="METHYLTRANSFERASE, FKBM FAMILY PROTEIN"/>
    <property type="match status" value="1"/>
</dbReference>
<keyword evidence="1" id="KW-0472">Membrane</keyword>
<feature type="transmembrane region" description="Helical" evidence="1">
    <location>
        <begin position="109"/>
        <end position="128"/>
    </location>
</feature>
<keyword evidence="1" id="KW-0812">Transmembrane</keyword>
<dbReference type="PANTHER" id="PTHR34203:SF15">
    <property type="entry name" value="SLL1173 PROTEIN"/>
    <property type="match status" value="1"/>
</dbReference>
<dbReference type="InterPro" id="IPR052514">
    <property type="entry name" value="SAM-dependent_MTase"/>
</dbReference>
<name>A0AAE0S062_9BIVA</name>
<feature type="transmembrane region" description="Helical" evidence="1">
    <location>
        <begin position="22"/>
        <end position="40"/>
    </location>
</feature>
<keyword evidence="4" id="KW-1185">Reference proteome</keyword>
<organism evidence="3 4">
    <name type="scientific">Potamilus streckersoni</name>
    <dbReference type="NCBI Taxonomy" id="2493646"/>
    <lineage>
        <taxon>Eukaryota</taxon>
        <taxon>Metazoa</taxon>
        <taxon>Spiralia</taxon>
        <taxon>Lophotrochozoa</taxon>
        <taxon>Mollusca</taxon>
        <taxon>Bivalvia</taxon>
        <taxon>Autobranchia</taxon>
        <taxon>Heteroconchia</taxon>
        <taxon>Palaeoheterodonta</taxon>
        <taxon>Unionida</taxon>
        <taxon>Unionoidea</taxon>
        <taxon>Unionidae</taxon>
        <taxon>Ambleminae</taxon>
        <taxon>Lampsilini</taxon>
        <taxon>Potamilus</taxon>
    </lineage>
</organism>
<evidence type="ECO:0000256" key="1">
    <source>
        <dbReference type="SAM" id="Phobius"/>
    </source>
</evidence>
<dbReference type="InterPro" id="IPR029063">
    <property type="entry name" value="SAM-dependent_MTases_sf"/>
</dbReference>
<evidence type="ECO:0000259" key="2">
    <source>
        <dbReference type="Pfam" id="PF05050"/>
    </source>
</evidence>
<sequence length="330" mass="37591">MKDCVPLVSNQVAPCSTTADSFQAIFLLGYIVSTCLHGIITPYKRRIERLQDASRVVCVESKTDPNFVICPYQKEEDLYVSGSIRDTGIWDSDLTHLLKITLSLYKKSAVIDLGAFIGYFTFLAGALGHDVVAVEPFNSSFKKLKHGLALNDFPGTIKLLHRALSNKPSLIRMGKNQKFNLGNMQVHIEEDIDARKNVHNNDMVEAITMNDLRKYIHSKQAIVKMDIEGYECKALETSSLLFQELFIPYIFMEWFIIRTNIKENDTACPAEDAIKLVNYLVNLGYTPIGYHPNYKLLDPCCVLDWKIDDILWQHKNAKSLLPFVDLTYRE</sequence>
<dbReference type="NCBIfam" id="TIGR01444">
    <property type="entry name" value="fkbM_fam"/>
    <property type="match status" value="1"/>
</dbReference>
<feature type="domain" description="Methyltransferase FkbM" evidence="2">
    <location>
        <begin position="112"/>
        <end position="254"/>
    </location>
</feature>
<proteinExistence type="predicted"/>
<accession>A0AAE0S062</accession>
<keyword evidence="1" id="KW-1133">Transmembrane helix</keyword>
<dbReference type="Pfam" id="PF05050">
    <property type="entry name" value="Methyltransf_21"/>
    <property type="match status" value="1"/>
</dbReference>
<dbReference type="Proteomes" id="UP001195483">
    <property type="component" value="Unassembled WGS sequence"/>
</dbReference>
<gene>
    <name evidence="3" type="ORF">CHS0354_031076</name>
</gene>
<dbReference type="SUPFAM" id="SSF53335">
    <property type="entry name" value="S-adenosyl-L-methionine-dependent methyltransferases"/>
    <property type="match status" value="1"/>
</dbReference>
<reference evidence="3" key="3">
    <citation type="submission" date="2023-05" db="EMBL/GenBank/DDBJ databases">
        <authorList>
            <person name="Smith C.H."/>
        </authorList>
    </citation>
    <scope>NUCLEOTIDE SEQUENCE</scope>
    <source>
        <strain evidence="3">CHS0354</strain>
        <tissue evidence="3">Mantle</tissue>
    </source>
</reference>
<evidence type="ECO:0000313" key="4">
    <source>
        <dbReference type="Proteomes" id="UP001195483"/>
    </source>
</evidence>
<dbReference type="Gene3D" id="3.40.50.150">
    <property type="entry name" value="Vaccinia Virus protein VP39"/>
    <property type="match status" value="1"/>
</dbReference>
<evidence type="ECO:0000313" key="3">
    <source>
        <dbReference type="EMBL" id="KAK3582664.1"/>
    </source>
</evidence>
<reference evidence="3" key="1">
    <citation type="journal article" date="2021" name="Genome Biol. Evol.">
        <title>A High-Quality Reference Genome for a Parasitic Bivalve with Doubly Uniparental Inheritance (Bivalvia: Unionida).</title>
        <authorList>
            <person name="Smith C.H."/>
        </authorList>
    </citation>
    <scope>NUCLEOTIDE SEQUENCE</scope>
    <source>
        <strain evidence="3">CHS0354</strain>
    </source>
</reference>
<protein>
    <recommendedName>
        <fullName evidence="2">Methyltransferase FkbM domain-containing protein</fullName>
    </recommendedName>
</protein>
<comment type="caution">
    <text evidence="3">The sequence shown here is derived from an EMBL/GenBank/DDBJ whole genome shotgun (WGS) entry which is preliminary data.</text>
</comment>
<dbReference type="EMBL" id="JAEAOA010001857">
    <property type="protein sequence ID" value="KAK3582664.1"/>
    <property type="molecule type" value="Genomic_DNA"/>
</dbReference>